<sequence>MSRFNVVLGITVICFLLHHGFTLIFYVFIAILSFAAGFFLMKEQPVVHFRRRDLLCSKGIPKVTAIMDAEGVTRPNIRVSPHQDLDYVLNQIVSYIIRDYITPWYNSLTPDDSFPMELHKLLLRVVANVVRRVSDVDWVPFLTEMLPSFMTAHVRVYRNMLDRKVAYPDRDSAKLFFDIEAETEKSVCHEEICNSGDREKDHLRLLSDMFLFFVTPTEEYSVPGIRYIARELLVNSVLIPMINLLSDPDFVNRTIAWFASDSAYTSEYFCQALRMSESIEEIDVVIRQLNSFMDKLRGHDTGGDDDALIKAQLGSLDYVRKICLIRQRQIQEGVAEKPGRALAYHLQPDARIYDMSFQELMTRSVAVVCFLDFLASISKHSLLRLYLNCVSFREGVSKLIPNATINQNIHPSVLALAEASRMEAISSDMSTTIITDDLCLNPTNPIEITNTDEETLSVSDSLNFEGTQTEVASNLCDNEIDVMGKEDSITTSLDEGEQQNTMVINEDIKKNILEKSGEDDIVDDSIEQLRAFGITICSNLLHFMPLSAEPLIQRTLKTLTGEPNSLNPNSFTEIEAHIVNILSSPDCFGAFKRSSQYIHLLAELDLLKEPLEQSSSSNFISVPPISNDTLPQSQSQSLSQSDKITVSSGSIIHNVSSLSQMPCSANSVEDCTDWKCIENDSSKETKQSGLPRLSESRIISTTNTTGRGAFDDVYTAAITRAEIMHDSYVIYTIKVTRTVLSTGQSESWNTLRRFRHFVELHSFLTNRCGRMTELKLPSKIAFNNMSPEFLAQRRRGLNVYLNTLCSSEFQNNHPGSRPLCIEFLQPDSWERGHVEARIVSAILTPFRTVSNAMMSVPDTLADGLNKIFANKNFPTSNSPILSRNDEIMKKSSEFELQESLDMSLESSKSSDSYDYNVRDETPIQILFLLVDEIFDLHRESQFTRQGNFAILRKIFQTFFGIRVNKMIIAKACEWTSAPKITQLITYLRDYFWPPKNKSSNTTALTERDKEMKLRTRVLCRTVLLGSISEEFAQFLGNETTRRGVSCVFNMLQEERFNRRFVHTVLEAFLCQLFRPYHTYWEAIYEKNLCPLKCGRACRSHK</sequence>
<dbReference type="SMART" id="SM00313">
    <property type="entry name" value="PXA"/>
    <property type="match status" value="1"/>
</dbReference>
<dbReference type="Gene3D" id="3.30.1520.10">
    <property type="entry name" value="Phox-like domain"/>
    <property type="match status" value="1"/>
</dbReference>
<dbReference type="SUPFAM" id="SSF64268">
    <property type="entry name" value="PX domain"/>
    <property type="match status" value="1"/>
</dbReference>
<dbReference type="PROSITE" id="PS50195">
    <property type="entry name" value="PX"/>
    <property type="match status" value="1"/>
</dbReference>
<dbReference type="SMART" id="SM00312">
    <property type="entry name" value="PX"/>
    <property type="match status" value="1"/>
</dbReference>
<dbReference type="Pfam" id="PF00787">
    <property type="entry name" value="PX"/>
    <property type="match status" value="1"/>
</dbReference>
<dbReference type="GO" id="GO:0035091">
    <property type="term" value="F:phosphatidylinositol binding"/>
    <property type="evidence" value="ECO:0007669"/>
    <property type="project" value="InterPro"/>
</dbReference>
<dbReference type="InterPro" id="IPR013937">
    <property type="entry name" value="Sorting_nexin_C"/>
</dbReference>
<evidence type="ECO:0000256" key="2">
    <source>
        <dbReference type="SAM" id="MobiDB-lite"/>
    </source>
</evidence>
<keyword evidence="3" id="KW-1133">Transmembrane helix</keyword>
<dbReference type="GO" id="GO:0005769">
    <property type="term" value="C:early endosome"/>
    <property type="evidence" value="ECO:0007669"/>
    <property type="project" value="TreeGrafter"/>
</dbReference>
<dbReference type="PANTHER" id="PTHR22775">
    <property type="entry name" value="SORTING NEXIN"/>
    <property type="match status" value="1"/>
</dbReference>
<dbReference type="SUPFAM" id="SSF48097">
    <property type="entry name" value="Regulator of G-protein signaling, RGS"/>
    <property type="match status" value="1"/>
</dbReference>
<evidence type="ECO:0000313" key="6">
    <source>
        <dbReference type="Proteomes" id="UP000050792"/>
    </source>
</evidence>
<feature type="compositionally biased region" description="Polar residues" evidence="2">
    <location>
        <begin position="622"/>
        <end position="631"/>
    </location>
</feature>
<feature type="region of interest" description="Disordered" evidence="2">
    <location>
        <begin position="622"/>
        <end position="641"/>
    </location>
</feature>
<keyword evidence="6" id="KW-1185">Reference proteome</keyword>
<evidence type="ECO:0000313" key="7">
    <source>
        <dbReference type="WBParaSite" id="SRDH1_78440.1"/>
    </source>
</evidence>
<dbReference type="Pfam" id="PF08628">
    <property type="entry name" value="Nexin_C"/>
    <property type="match status" value="1"/>
</dbReference>
<evidence type="ECO:0000259" key="5">
    <source>
        <dbReference type="PROSITE" id="PS51207"/>
    </source>
</evidence>
<name>A0AA85G716_9TREM</name>
<dbReference type="Proteomes" id="UP000050792">
    <property type="component" value="Unassembled WGS sequence"/>
</dbReference>
<protein>
    <recommendedName>
        <fullName evidence="8">PX domain-containing protein</fullName>
    </recommendedName>
</protein>
<dbReference type="InterPro" id="IPR036871">
    <property type="entry name" value="PX_dom_sf"/>
</dbReference>
<evidence type="ECO:0000259" key="4">
    <source>
        <dbReference type="PROSITE" id="PS50195"/>
    </source>
</evidence>
<evidence type="ECO:0008006" key="8">
    <source>
        <dbReference type="Google" id="ProtNLM"/>
    </source>
</evidence>
<dbReference type="Pfam" id="PF02194">
    <property type="entry name" value="PXA"/>
    <property type="match status" value="1"/>
</dbReference>
<dbReference type="AlphaFoldDB" id="A0AA85G716"/>
<reference evidence="7" key="2">
    <citation type="submission" date="2023-11" db="UniProtKB">
        <authorList>
            <consortium name="WormBaseParasite"/>
        </authorList>
    </citation>
    <scope>IDENTIFICATION</scope>
</reference>
<dbReference type="InterPro" id="IPR003114">
    <property type="entry name" value="Phox_assoc"/>
</dbReference>
<organism evidence="6 7">
    <name type="scientific">Schistosoma rodhaini</name>
    <dbReference type="NCBI Taxonomy" id="6188"/>
    <lineage>
        <taxon>Eukaryota</taxon>
        <taxon>Metazoa</taxon>
        <taxon>Spiralia</taxon>
        <taxon>Lophotrochozoa</taxon>
        <taxon>Platyhelminthes</taxon>
        <taxon>Trematoda</taxon>
        <taxon>Digenea</taxon>
        <taxon>Strigeidida</taxon>
        <taxon>Schistosomatoidea</taxon>
        <taxon>Schistosomatidae</taxon>
        <taxon>Schistosoma</taxon>
    </lineage>
</organism>
<dbReference type="InterPro" id="IPR036305">
    <property type="entry name" value="RGS_sf"/>
</dbReference>
<evidence type="ECO:0000256" key="1">
    <source>
        <dbReference type="ARBA" id="ARBA00010883"/>
    </source>
</evidence>
<evidence type="ECO:0000256" key="3">
    <source>
        <dbReference type="SAM" id="Phobius"/>
    </source>
</evidence>
<keyword evidence="3" id="KW-0472">Membrane</keyword>
<accession>A0AA85G716</accession>
<proteinExistence type="inferred from homology"/>
<dbReference type="PROSITE" id="PS51207">
    <property type="entry name" value="PXA"/>
    <property type="match status" value="1"/>
</dbReference>
<dbReference type="InterPro" id="IPR001683">
    <property type="entry name" value="PX_dom"/>
</dbReference>
<feature type="transmembrane region" description="Helical" evidence="3">
    <location>
        <begin position="7"/>
        <end position="40"/>
    </location>
</feature>
<feature type="compositionally biased region" description="Low complexity" evidence="2">
    <location>
        <begin position="632"/>
        <end position="641"/>
    </location>
</feature>
<feature type="domain" description="PXA" evidence="5">
    <location>
        <begin position="82"/>
        <end position="263"/>
    </location>
</feature>
<comment type="similarity">
    <text evidence="1">Belongs to the sorting nexin family.</text>
</comment>
<feature type="domain" description="PX" evidence="4">
    <location>
        <begin position="709"/>
        <end position="831"/>
    </location>
</feature>
<dbReference type="PANTHER" id="PTHR22775:SF3">
    <property type="entry name" value="SORTING NEXIN-13"/>
    <property type="match status" value="1"/>
</dbReference>
<keyword evidence="3" id="KW-0812">Transmembrane</keyword>
<dbReference type="WBParaSite" id="SRDH1_78440.1">
    <property type="protein sequence ID" value="SRDH1_78440.1"/>
    <property type="gene ID" value="SRDH1_78440"/>
</dbReference>
<reference evidence="6" key="1">
    <citation type="submission" date="2022-06" db="EMBL/GenBank/DDBJ databases">
        <authorList>
            <person name="Berger JAMES D."/>
            <person name="Berger JAMES D."/>
        </authorList>
    </citation>
    <scope>NUCLEOTIDE SEQUENCE [LARGE SCALE GENOMIC DNA]</scope>
</reference>